<dbReference type="GO" id="GO:0006020">
    <property type="term" value="P:inositol metabolic process"/>
    <property type="evidence" value="ECO:0007669"/>
    <property type="project" value="TreeGrafter"/>
</dbReference>
<evidence type="ECO:0000256" key="9">
    <source>
        <dbReference type="PIRSR" id="PIRSR600760-2"/>
    </source>
</evidence>
<evidence type="ECO:0000256" key="1">
    <source>
        <dbReference type="ARBA" id="ARBA00001033"/>
    </source>
</evidence>
<dbReference type="PANTHER" id="PTHR20854">
    <property type="entry name" value="INOSITOL MONOPHOSPHATASE"/>
    <property type="match status" value="1"/>
</dbReference>
<feature type="binding site" evidence="9">
    <location>
        <position position="204"/>
    </location>
    <ligand>
        <name>Mg(2+)</name>
        <dbReference type="ChEBI" id="CHEBI:18420"/>
        <label>1</label>
        <note>catalytic</note>
    </ligand>
</feature>
<dbReference type="AlphaFoldDB" id="A0A1W6N3C0"/>
<dbReference type="EMBL" id="CP008743">
    <property type="protein sequence ID" value="ARN84387.1"/>
    <property type="molecule type" value="Genomic_DNA"/>
</dbReference>
<dbReference type="EC" id="3.1.3.25" evidence="4 10"/>
<feature type="binding site" evidence="9">
    <location>
        <position position="81"/>
    </location>
    <ligand>
        <name>Mg(2+)</name>
        <dbReference type="ChEBI" id="CHEBI:18420"/>
        <label>1</label>
        <note>catalytic</note>
    </ligand>
</feature>
<dbReference type="GO" id="GO:0007165">
    <property type="term" value="P:signal transduction"/>
    <property type="evidence" value="ECO:0007669"/>
    <property type="project" value="TreeGrafter"/>
</dbReference>
<keyword evidence="7 10" id="KW-0378">Hydrolase</keyword>
<evidence type="ECO:0000256" key="8">
    <source>
        <dbReference type="ARBA" id="ARBA00022842"/>
    </source>
</evidence>
<dbReference type="PRINTS" id="PR00377">
    <property type="entry name" value="IMPHPHTASES"/>
</dbReference>
<evidence type="ECO:0000256" key="7">
    <source>
        <dbReference type="ARBA" id="ARBA00022801"/>
    </source>
</evidence>
<dbReference type="FunFam" id="3.40.190.80:FF:000020">
    <property type="entry name" value="Fructose-1,6-bisphosphatase/inositol-1-monophosphatase"/>
    <property type="match status" value="1"/>
</dbReference>
<protein>
    <recommendedName>
        <fullName evidence="5 10">Inositol-1-monophosphatase</fullName>
        <ecNumber evidence="4 10">3.1.3.25</ecNumber>
    </recommendedName>
</protein>
<dbReference type="PROSITE" id="PS00630">
    <property type="entry name" value="IMP_2"/>
    <property type="match status" value="1"/>
</dbReference>
<organism evidence="11 12">
    <name type="scientific">Candidatus Nucleicultrix amoebiphila FS5</name>
    <dbReference type="NCBI Taxonomy" id="1414854"/>
    <lineage>
        <taxon>Bacteria</taxon>
        <taxon>Pseudomonadati</taxon>
        <taxon>Pseudomonadota</taxon>
        <taxon>Alphaproteobacteria</taxon>
        <taxon>Holosporales</taxon>
        <taxon>Candidatus Nucleicultricaceae</taxon>
        <taxon>Candidatus Nucleicultrix</taxon>
    </lineage>
</organism>
<dbReference type="GO" id="GO:0008934">
    <property type="term" value="F:inositol monophosphate 1-phosphatase activity"/>
    <property type="evidence" value="ECO:0007669"/>
    <property type="project" value="InterPro"/>
</dbReference>
<evidence type="ECO:0000256" key="6">
    <source>
        <dbReference type="ARBA" id="ARBA00022723"/>
    </source>
</evidence>
<dbReference type="GO" id="GO:0046872">
    <property type="term" value="F:metal ion binding"/>
    <property type="evidence" value="ECO:0007669"/>
    <property type="project" value="UniProtKB-KW"/>
</dbReference>
<keyword evidence="12" id="KW-1185">Reference proteome</keyword>
<dbReference type="Gene3D" id="3.40.190.80">
    <property type="match status" value="1"/>
</dbReference>
<dbReference type="CDD" id="cd01639">
    <property type="entry name" value="IMPase"/>
    <property type="match status" value="1"/>
</dbReference>
<evidence type="ECO:0000313" key="11">
    <source>
        <dbReference type="EMBL" id="ARN84387.1"/>
    </source>
</evidence>
<keyword evidence="8 9" id="KW-0460">Magnesium</keyword>
<evidence type="ECO:0000313" key="12">
    <source>
        <dbReference type="Proteomes" id="UP000237351"/>
    </source>
</evidence>
<dbReference type="KEGG" id="naf:GQ61_02540"/>
<dbReference type="InterPro" id="IPR020583">
    <property type="entry name" value="Inositol_monoP_metal-BS"/>
</dbReference>
<sequence>MMCRAALKAARRLLRDFGEVEQLQVSQKGPKDFVSNADRQAERTIRQELEKARPDFGFLMEESGEIIGKDKSQRWIIDPLDGTMNFLHGMPYFCISIAHEKDGEIIAGVVYDPVRDEMFCAEKGAGAYVNEHRLRVSARSKLQDALVCTGASPSYRKQLIEDILRNFENEVSALRWNGAAALDLCYLAAGRLDAYCAFGLAPWDMAAGLIIIKEAGGYITNAYGEKLTLDSPTVVASNPYLHESLVHLTSSLIKR</sequence>
<feature type="binding site" evidence="9">
    <location>
        <position position="78"/>
    </location>
    <ligand>
        <name>Mg(2+)</name>
        <dbReference type="ChEBI" id="CHEBI:18420"/>
        <label>1</label>
        <note>catalytic</note>
    </ligand>
</feature>
<evidence type="ECO:0000256" key="4">
    <source>
        <dbReference type="ARBA" id="ARBA00013106"/>
    </source>
</evidence>
<dbReference type="Proteomes" id="UP000237351">
    <property type="component" value="Chromosome"/>
</dbReference>
<name>A0A1W6N3C0_9PROT</name>
<gene>
    <name evidence="11" type="ORF">GQ61_02540</name>
</gene>
<comment type="cofactor">
    <cofactor evidence="2 9 10">
        <name>Mg(2+)</name>
        <dbReference type="ChEBI" id="CHEBI:18420"/>
    </cofactor>
</comment>
<dbReference type="Pfam" id="PF00459">
    <property type="entry name" value="Inositol_P"/>
    <property type="match status" value="1"/>
</dbReference>
<evidence type="ECO:0000256" key="3">
    <source>
        <dbReference type="ARBA" id="ARBA00009759"/>
    </source>
</evidence>
<comment type="catalytic activity">
    <reaction evidence="1 10">
        <text>a myo-inositol phosphate + H2O = myo-inositol + phosphate</text>
        <dbReference type="Rhea" id="RHEA:24056"/>
        <dbReference type="ChEBI" id="CHEBI:15377"/>
        <dbReference type="ChEBI" id="CHEBI:17268"/>
        <dbReference type="ChEBI" id="CHEBI:43474"/>
        <dbReference type="ChEBI" id="CHEBI:84139"/>
        <dbReference type="EC" id="3.1.3.25"/>
    </reaction>
</comment>
<dbReference type="STRING" id="1414854.GQ61_02540"/>
<dbReference type="FunFam" id="3.30.540.10:FF:000003">
    <property type="entry name" value="Inositol-1-monophosphatase"/>
    <property type="match status" value="1"/>
</dbReference>
<reference evidence="11 12" key="1">
    <citation type="submission" date="2014-06" db="EMBL/GenBank/DDBJ databases">
        <title>The genome of the endonuclear symbiont Nucleicultrix amoebiphila.</title>
        <authorList>
            <person name="Schulz F."/>
            <person name="Horn M."/>
        </authorList>
    </citation>
    <scope>NUCLEOTIDE SEQUENCE [LARGE SCALE GENOMIC DNA]</scope>
    <source>
        <strain evidence="11 12">FS5</strain>
    </source>
</reference>
<evidence type="ECO:0000256" key="2">
    <source>
        <dbReference type="ARBA" id="ARBA00001946"/>
    </source>
</evidence>
<dbReference type="PANTHER" id="PTHR20854:SF4">
    <property type="entry name" value="INOSITOL-1-MONOPHOSPHATASE-RELATED"/>
    <property type="match status" value="1"/>
</dbReference>
<proteinExistence type="inferred from homology"/>
<evidence type="ECO:0000256" key="10">
    <source>
        <dbReference type="RuleBase" id="RU364068"/>
    </source>
</evidence>
<dbReference type="GO" id="GO:0046854">
    <property type="term" value="P:phosphatidylinositol phosphate biosynthetic process"/>
    <property type="evidence" value="ECO:0007669"/>
    <property type="project" value="InterPro"/>
</dbReference>
<evidence type="ECO:0000256" key="5">
    <source>
        <dbReference type="ARBA" id="ARBA00019784"/>
    </source>
</evidence>
<accession>A0A1W6N3C0</accession>
<dbReference type="InterPro" id="IPR022337">
    <property type="entry name" value="Inositol_monophosphatase_SuhB"/>
</dbReference>
<keyword evidence="6 9" id="KW-0479">Metal-binding</keyword>
<feature type="binding site" evidence="9">
    <location>
        <position position="80"/>
    </location>
    <ligand>
        <name>Mg(2+)</name>
        <dbReference type="ChEBI" id="CHEBI:18420"/>
        <label>1</label>
        <note>catalytic</note>
    </ligand>
</feature>
<dbReference type="Gene3D" id="3.30.540.10">
    <property type="entry name" value="Fructose-1,6-Bisphosphatase, subunit A, domain 1"/>
    <property type="match status" value="1"/>
</dbReference>
<dbReference type="InterPro" id="IPR000760">
    <property type="entry name" value="Inositol_monophosphatase-like"/>
</dbReference>
<dbReference type="InterPro" id="IPR020550">
    <property type="entry name" value="Inositol_monophosphatase_CS"/>
</dbReference>
<dbReference type="SUPFAM" id="SSF56655">
    <property type="entry name" value="Carbohydrate phosphatase"/>
    <property type="match status" value="1"/>
</dbReference>
<dbReference type="InterPro" id="IPR033942">
    <property type="entry name" value="IMPase"/>
</dbReference>
<feature type="binding site" evidence="9">
    <location>
        <position position="61"/>
    </location>
    <ligand>
        <name>Mg(2+)</name>
        <dbReference type="ChEBI" id="CHEBI:18420"/>
        <label>1</label>
        <note>catalytic</note>
    </ligand>
</feature>
<dbReference type="PROSITE" id="PS00629">
    <property type="entry name" value="IMP_1"/>
    <property type="match status" value="1"/>
</dbReference>
<comment type="similarity">
    <text evidence="3 10">Belongs to the inositol monophosphatase superfamily.</text>
</comment>
<dbReference type="PRINTS" id="PR01959">
    <property type="entry name" value="SBIMPHPHTASE"/>
</dbReference>